<feature type="domain" description="Histidine kinase" evidence="15">
    <location>
        <begin position="337"/>
        <end position="532"/>
    </location>
</feature>
<evidence type="ECO:0000256" key="8">
    <source>
        <dbReference type="ARBA" id="ARBA00022741"/>
    </source>
</evidence>
<dbReference type="Pfam" id="PF02518">
    <property type="entry name" value="HATPase_c"/>
    <property type="match status" value="1"/>
</dbReference>
<keyword evidence="6" id="KW-0808">Transferase</keyword>
<keyword evidence="11 14" id="KW-1133">Transmembrane helix</keyword>
<keyword evidence="17" id="KW-1185">Reference proteome</keyword>
<dbReference type="PROSITE" id="PS50109">
    <property type="entry name" value="HIS_KIN"/>
    <property type="match status" value="1"/>
</dbReference>
<dbReference type="PRINTS" id="PR00344">
    <property type="entry name" value="BCTRLSENSOR"/>
</dbReference>
<feature type="transmembrane region" description="Helical" evidence="14">
    <location>
        <begin position="177"/>
        <end position="199"/>
    </location>
</feature>
<dbReference type="GO" id="GO:0005886">
    <property type="term" value="C:plasma membrane"/>
    <property type="evidence" value="ECO:0007669"/>
    <property type="project" value="UniProtKB-SubCell"/>
</dbReference>
<sequence length="534" mass="59295">MPFFLPKIFNLKLKMLLLISLLIIGICIIFFMFLERVISNTIEDQIGKRALSLAHSVANIPEIKEAFLTDDPSSIIQEIVLPIQKQSGAEFIVVGNKEGIRYAHPNPEAIGKKMVGGDNDRALNKGEAYESKKEGTLGLSIRGKVPIYLDGEIIGVVSVGFLNDDVQHTISDQSKSLWLTVGVIILIGITGATFITNYIKRLLIDMEPEEIAHLYQQNEAILQSVHEGIIAADEGGCITAMNRSAKEILFSQESERGKTYIGLYLKETVPSLDIKKRNTFSNREMVMGENIVLVNQTSIYNEDTFAGTVYTIRKKTELEKVTEELKRIKQYANSQRAQTHEYSNKLHIILGLVQNDHKAEVIDFIKKESNLQQERLKFLSEKVADPLIQALLQGKYNQANELGISMNIHPDSRMEHLFSETEQDAVLTALGNVIENALEAVKGMSHGRKRINIFFTDIGEDCLFEVDDSGPGIEEGNVPRIFEQGFSMKAGANRGTGLALSKIAVAHVDGEILYEEGELGGASFMIVIPKGGEE</sequence>
<evidence type="ECO:0000256" key="10">
    <source>
        <dbReference type="ARBA" id="ARBA00022840"/>
    </source>
</evidence>
<dbReference type="InterPro" id="IPR003594">
    <property type="entry name" value="HATPase_dom"/>
</dbReference>
<dbReference type="SUPFAM" id="SSF55890">
    <property type="entry name" value="Sporulation response regulatory protein Spo0B"/>
    <property type="match status" value="1"/>
</dbReference>
<protein>
    <recommendedName>
        <fullName evidence="3">histidine kinase</fullName>
        <ecNumber evidence="3">2.7.13.3</ecNumber>
    </recommendedName>
</protein>
<dbReference type="PANTHER" id="PTHR43547:SF3">
    <property type="entry name" value="SENSOR PROTEIN CITS"/>
    <property type="match status" value="1"/>
</dbReference>
<keyword evidence="8" id="KW-0547">Nucleotide-binding</keyword>
<evidence type="ECO:0000256" key="4">
    <source>
        <dbReference type="ARBA" id="ARBA00022475"/>
    </source>
</evidence>
<evidence type="ECO:0000256" key="1">
    <source>
        <dbReference type="ARBA" id="ARBA00000085"/>
    </source>
</evidence>
<evidence type="ECO:0000256" key="14">
    <source>
        <dbReference type="SAM" id="Phobius"/>
    </source>
</evidence>
<comment type="subcellular location">
    <subcellularLocation>
        <location evidence="2">Cell membrane</location>
        <topology evidence="2">Multi-pass membrane protein</topology>
    </subcellularLocation>
</comment>
<dbReference type="InterPro" id="IPR033463">
    <property type="entry name" value="sCache_3"/>
</dbReference>
<evidence type="ECO:0000256" key="7">
    <source>
        <dbReference type="ARBA" id="ARBA00022692"/>
    </source>
</evidence>
<comment type="catalytic activity">
    <reaction evidence="1">
        <text>ATP + protein L-histidine = ADP + protein N-phospho-L-histidine.</text>
        <dbReference type="EC" id="2.7.13.3"/>
    </reaction>
</comment>
<dbReference type="EMBL" id="PISD01000015">
    <property type="protein sequence ID" value="PKG29535.1"/>
    <property type="molecule type" value="Genomic_DNA"/>
</dbReference>
<dbReference type="Proteomes" id="UP000233343">
    <property type="component" value="Unassembled WGS sequence"/>
</dbReference>
<keyword evidence="7 14" id="KW-0812">Transmembrane</keyword>
<name>A0A2N0ZJ45_9BACI</name>
<evidence type="ECO:0000313" key="16">
    <source>
        <dbReference type="EMBL" id="PKG29535.1"/>
    </source>
</evidence>
<dbReference type="InterPro" id="IPR016120">
    <property type="entry name" value="Sig_transdc_His_kin_SpoOB"/>
</dbReference>
<keyword evidence="12" id="KW-0902">Two-component regulatory system</keyword>
<proteinExistence type="predicted"/>
<dbReference type="SMART" id="SM00387">
    <property type="entry name" value="HATPase_c"/>
    <property type="match status" value="1"/>
</dbReference>
<evidence type="ECO:0000256" key="11">
    <source>
        <dbReference type="ARBA" id="ARBA00022989"/>
    </source>
</evidence>
<dbReference type="SMART" id="SM00091">
    <property type="entry name" value="PAS"/>
    <property type="match status" value="1"/>
</dbReference>
<keyword evidence="10" id="KW-0067">ATP-binding</keyword>
<dbReference type="InterPro" id="IPR005467">
    <property type="entry name" value="His_kinase_dom"/>
</dbReference>
<dbReference type="GO" id="GO:0005524">
    <property type="term" value="F:ATP binding"/>
    <property type="evidence" value="ECO:0007669"/>
    <property type="project" value="UniProtKB-KW"/>
</dbReference>
<dbReference type="SUPFAM" id="SSF55874">
    <property type="entry name" value="ATPase domain of HSP90 chaperone/DNA topoisomerase II/histidine kinase"/>
    <property type="match status" value="1"/>
</dbReference>
<keyword evidence="5" id="KW-0597">Phosphoprotein</keyword>
<dbReference type="SUPFAM" id="SSF103190">
    <property type="entry name" value="Sensory domain-like"/>
    <property type="match status" value="1"/>
</dbReference>
<dbReference type="AlphaFoldDB" id="A0A2N0ZJ45"/>
<dbReference type="EC" id="2.7.13.3" evidence="3"/>
<evidence type="ECO:0000313" key="17">
    <source>
        <dbReference type="Proteomes" id="UP000233343"/>
    </source>
</evidence>
<feature type="transmembrane region" description="Helical" evidence="14">
    <location>
        <begin position="15"/>
        <end position="34"/>
    </location>
</feature>
<keyword evidence="13 14" id="KW-0472">Membrane</keyword>
<evidence type="ECO:0000256" key="3">
    <source>
        <dbReference type="ARBA" id="ARBA00012438"/>
    </source>
</evidence>
<dbReference type="GO" id="GO:0000155">
    <property type="term" value="F:phosphorelay sensor kinase activity"/>
    <property type="evidence" value="ECO:0007669"/>
    <property type="project" value="InterPro"/>
</dbReference>
<evidence type="ECO:0000256" key="2">
    <source>
        <dbReference type="ARBA" id="ARBA00004651"/>
    </source>
</evidence>
<dbReference type="PANTHER" id="PTHR43547">
    <property type="entry name" value="TWO-COMPONENT HISTIDINE KINASE"/>
    <property type="match status" value="1"/>
</dbReference>
<dbReference type="Gene3D" id="3.30.565.10">
    <property type="entry name" value="Histidine kinase-like ATPase, C-terminal domain"/>
    <property type="match status" value="1"/>
</dbReference>
<evidence type="ECO:0000256" key="9">
    <source>
        <dbReference type="ARBA" id="ARBA00022777"/>
    </source>
</evidence>
<comment type="caution">
    <text evidence="16">The sequence shown here is derived from an EMBL/GenBank/DDBJ whole genome shotgun (WGS) entry which is preliminary data.</text>
</comment>
<dbReference type="CDD" id="cd18773">
    <property type="entry name" value="PDC1_HK_sensor"/>
    <property type="match status" value="1"/>
</dbReference>
<reference evidence="16 17" key="1">
    <citation type="journal article" date="2010" name="Int. J. Syst. Evol. Microbiol.">
        <title>Bacillus horneckiae sp. nov., isolated from a spacecraft-assembly clean room.</title>
        <authorList>
            <person name="Vaishampayan P."/>
            <person name="Probst A."/>
            <person name="Krishnamurthi S."/>
            <person name="Ghosh S."/>
            <person name="Osman S."/>
            <person name="McDowall A."/>
            <person name="Ruckmani A."/>
            <person name="Mayilraj S."/>
            <person name="Venkateswaran K."/>
        </authorList>
    </citation>
    <scope>NUCLEOTIDE SEQUENCE [LARGE SCALE GENOMIC DNA]</scope>
    <source>
        <strain evidence="17">1PO1SC</strain>
    </source>
</reference>
<evidence type="ECO:0000256" key="6">
    <source>
        <dbReference type="ARBA" id="ARBA00022679"/>
    </source>
</evidence>
<keyword evidence="4" id="KW-1003">Cell membrane</keyword>
<dbReference type="Gene3D" id="3.30.450.20">
    <property type="entry name" value="PAS domain"/>
    <property type="match status" value="2"/>
</dbReference>
<dbReference type="InterPro" id="IPR036890">
    <property type="entry name" value="HATPase_C_sf"/>
</dbReference>
<evidence type="ECO:0000256" key="13">
    <source>
        <dbReference type="ARBA" id="ARBA00023136"/>
    </source>
</evidence>
<accession>A0A2N0ZJ45</accession>
<keyword evidence="9 16" id="KW-0418">Kinase</keyword>
<dbReference type="InterPro" id="IPR000014">
    <property type="entry name" value="PAS"/>
</dbReference>
<evidence type="ECO:0000259" key="15">
    <source>
        <dbReference type="PROSITE" id="PS50109"/>
    </source>
</evidence>
<gene>
    <name evidence="16" type="ORF">CWS20_08360</name>
</gene>
<evidence type="ECO:0000256" key="12">
    <source>
        <dbReference type="ARBA" id="ARBA00023012"/>
    </source>
</evidence>
<evidence type="ECO:0000256" key="5">
    <source>
        <dbReference type="ARBA" id="ARBA00022553"/>
    </source>
</evidence>
<dbReference type="InterPro" id="IPR004358">
    <property type="entry name" value="Sig_transdc_His_kin-like_C"/>
</dbReference>
<dbReference type="InterPro" id="IPR029151">
    <property type="entry name" value="Sensor-like_sf"/>
</dbReference>
<dbReference type="Pfam" id="PF17203">
    <property type="entry name" value="sCache_3_2"/>
    <property type="match status" value="1"/>
</dbReference>
<organism evidence="16 17">
    <name type="scientific">Cytobacillus horneckiae</name>
    <dbReference type="NCBI Taxonomy" id="549687"/>
    <lineage>
        <taxon>Bacteria</taxon>
        <taxon>Bacillati</taxon>
        <taxon>Bacillota</taxon>
        <taxon>Bacilli</taxon>
        <taxon>Bacillales</taxon>
        <taxon>Bacillaceae</taxon>
        <taxon>Cytobacillus</taxon>
    </lineage>
</organism>